<proteinExistence type="predicted"/>
<protein>
    <recommendedName>
        <fullName evidence="5">Secreted protein</fullName>
    </recommendedName>
</protein>
<dbReference type="Proteomes" id="UP001153365">
    <property type="component" value="Unassembled WGS sequence"/>
</dbReference>
<evidence type="ECO:0000313" key="4">
    <source>
        <dbReference type="Proteomes" id="UP001153365"/>
    </source>
</evidence>
<feature type="compositionally biased region" description="Polar residues" evidence="1">
    <location>
        <begin position="111"/>
        <end position="120"/>
    </location>
</feature>
<evidence type="ECO:0000256" key="1">
    <source>
        <dbReference type="SAM" id="MobiDB-lite"/>
    </source>
</evidence>
<evidence type="ECO:0000313" key="3">
    <source>
        <dbReference type="EMBL" id="CAH7682805.1"/>
    </source>
</evidence>
<name>A0AAV0B8K4_PHAPC</name>
<evidence type="ECO:0000256" key="2">
    <source>
        <dbReference type="SAM" id="SignalP"/>
    </source>
</evidence>
<feature type="signal peptide" evidence="2">
    <location>
        <begin position="1"/>
        <end position="19"/>
    </location>
</feature>
<dbReference type="EMBL" id="CALTRL010004291">
    <property type="protein sequence ID" value="CAH7682805.1"/>
    <property type="molecule type" value="Genomic_DNA"/>
</dbReference>
<sequence length="174" mass="17522">MIYTGLVIFVLALSGKVFSTGTAQQGSSNSMSWTADTNTTMKPTVQNIKSQLPLKDAGAMNTTSIPTMVPGDMSTGKCMCPAPVTCDAGPSKEPNLPTINVPPPSTHVPAGNTNSTQGHQPGNYPGSGATPPVTNPPTPDTPVTDNNSTSGVAGLPNSVSIAGFIAVAASALVI</sequence>
<feature type="chain" id="PRO_5043314397" description="Secreted protein" evidence="2">
    <location>
        <begin position="20"/>
        <end position="174"/>
    </location>
</feature>
<feature type="region of interest" description="Disordered" evidence="1">
    <location>
        <begin position="91"/>
        <end position="151"/>
    </location>
</feature>
<comment type="caution">
    <text evidence="3">The sequence shown here is derived from an EMBL/GenBank/DDBJ whole genome shotgun (WGS) entry which is preliminary data.</text>
</comment>
<evidence type="ECO:0008006" key="5">
    <source>
        <dbReference type="Google" id="ProtNLM"/>
    </source>
</evidence>
<keyword evidence="4" id="KW-1185">Reference proteome</keyword>
<dbReference type="AlphaFoldDB" id="A0AAV0B8K4"/>
<gene>
    <name evidence="3" type="ORF">PPACK8108_LOCUS15916</name>
</gene>
<reference evidence="3" key="1">
    <citation type="submission" date="2022-06" db="EMBL/GenBank/DDBJ databases">
        <authorList>
            <consortium name="SYNGENTA / RWTH Aachen University"/>
        </authorList>
    </citation>
    <scope>NUCLEOTIDE SEQUENCE</scope>
</reference>
<organism evidence="3 4">
    <name type="scientific">Phakopsora pachyrhizi</name>
    <name type="common">Asian soybean rust disease fungus</name>
    <dbReference type="NCBI Taxonomy" id="170000"/>
    <lineage>
        <taxon>Eukaryota</taxon>
        <taxon>Fungi</taxon>
        <taxon>Dikarya</taxon>
        <taxon>Basidiomycota</taxon>
        <taxon>Pucciniomycotina</taxon>
        <taxon>Pucciniomycetes</taxon>
        <taxon>Pucciniales</taxon>
        <taxon>Phakopsoraceae</taxon>
        <taxon>Phakopsora</taxon>
    </lineage>
</organism>
<keyword evidence="2" id="KW-0732">Signal</keyword>
<accession>A0AAV0B8K4</accession>